<dbReference type="SUPFAM" id="SSF50969">
    <property type="entry name" value="YVTN repeat-like/Quinoprotein amine dehydrogenase"/>
    <property type="match status" value="1"/>
</dbReference>
<keyword evidence="1" id="KW-1133">Transmembrane helix</keyword>
<dbReference type="GeneID" id="93876547"/>
<organism evidence="2 3">
    <name type="scientific">Treponema pallidum subsp. pertenue (strain Gauthier)</name>
    <dbReference type="NCBI Taxonomy" id="491080"/>
    <lineage>
        <taxon>Bacteria</taxon>
        <taxon>Pseudomonadati</taxon>
        <taxon>Spirochaetota</taxon>
        <taxon>Spirochaetia</taxon>
        <taxon>Spirochaetales</taxon>
        <taxon>Treponemataceae</taxon>
        <taxon>Treponema</taxon>
    </lineage>
</organism>
<dbReference type="KEGG" id="tpg:TPEGAU_0783"/>
<evidence type="ECO:0000313" key="3">
    <source>
        <dbReference type="Proteomes" id="UP000008192"/>
    </source>
</evidence>
<proteinExistence type="predicted"/>
<keyword evidence="1" id="KW-0812">Transmembrane</keyword>
<name>A0AAU8PH88_TREPG</name>
<dbReference type="EMBL" id="CP002376">
    <property type="protein sequence ID" value="AEZ60048.1"/>
    <property type="molecule type" value="Genomic_DNA"/>
</dbReference>
<feature type="transmembrane region" description="Helical" evidence="1">
    <location>
        <begin position="21"/>
        <end position="43"/>
    </location>
</feature>
<sequence length="377" mass="41699">MKEIARHCTFSPMKIKEKKGYFISFSALFLIAYMFVAAVPLGADPYFLPIWARDLASELHEERPERAVRVNADTVQTLQPFMVGEYFGYFTDEGSVVFATRVTQRLSASTHAWAVYPEHAVRTPVFNPAGEHLAEIAEPGFVHIEADRFFLFSPGGNAVSSYDARGVQRWRVLHTAPITAFHSSAAGAVIGFSDGKVMVVRADGTVRCAFYPGGSTYEIVFGVTLSADGTLAACVCGLDRQRVILVSLADVQCKIVHHQYLEGALRHQLLMNFDTEGRYVVFEHAQGVGVIDCQRLETNIIPLVGDVVGMGVQPECDVVTVLSQKEQRCRFAVFERAVHRVGDVRFDAQDVSLTQGEKKFFLSIDMLLARIDIAGIP</sequence>
<accession>A0AAU8PH88</accession>
<evidence type="ECO:0000256" key="1">
    <source>
        <dbReference type="SAM" id="Phobius"/>
    </source>
</evidence>
<protein>
    <submittedName>
        <fullName evidence="2">Uncharacterized protein</fullName>
    </submittedName>
</protein>
<reference evidence="3" key="1">
    <citation type="journal article" date="2012" name="PLoS Negl. Trop. Dis.">
        <title>Whole genome sequences of three Treponema pallidum ssp. pertenue strains: yaws and syphilis treponemes differ in less than 0.2% of the genome sequence.</title>
        <authorList>
            <person name="Cejkova D."/>
            <person name="Zobanikova M."/>
            <person name="Chen L."/>
            <person name="Pospisilova P."/>
            <person name="Strouhal M."/>
            <person name="Qin X."/>
            <person name="Mikalova L."/>
            <person name="Norris S.J."/>
            <person name="Muzny D.M."/>
            <person name="Gibbs R.A."/>
            <person name="Fulton L.L."/>
            <person name="Sodergren E."/>
            <person name="Weinstock G.M."/>
            <person name="Smajs D."/>
        </authorList>
    </citation>
    <scope>NUCLEOTIDE SEQUENCE [LARGE SCALE GENOMIC DNA]</scope>
    <source>
        <strain evidence="3">Gauthier</strain>
    </source>
</reference>
<dbReference type="AlphaFoldDB" id="A0AAU8PH88"/>
<evidence type="ECO:0000313" key="2">
    <source>
        <dbReference type="EMBL" id="AEZ60048.1"/>
    </source>
</evidence>
<gene>
    <name evidence="2" type="ordered locus">TPEGAU_0783</name>
</gene>
<dbReference type="InterPro" id="IPR011044">
    <property type="entry name" value="Quino_amine_DH_bsu"/>
</dbReference>
<dbReference type="RefSeq" id="WP_014342578.1">
    <property type="nucleotide sequence ID" value="NC_016843.1"/>
</dbReference>
<keyword evidence="1" id="KW-0472">Membrane</keyword>
<dbReference type="Proteomes" id="UP000008192">
    <property type="component" value="Chromosome"/>
</dbReference>